<dbReference type="PROSITE" id="PS51257">
    <property type="entry name" value="PROKAR_LIPOPROTEIN"/>
    <property type="match status" value="1"/>
</dbReference>
<accession>A0A4R6FPW9</accession>
<gene>
    <name evidence="2" type="ORF">EV664_104217</name>
</gene>
<sequence length="213" mass="21645">MAKHLTLLTGLLPAIVLGGCGAPGAYRGLESEHQPVVTRSEYALDLRTAPQGLAPGEADRLAGWMASLNLGYGDAVRIAPGETTNAVRADIAEAAARFGLKLASGATPAATVQGPVRVIVARSHAVVPGCPATTSLDQPNFDSHTSVNFGCAINSNLAAMIARPEDLVQGRSGDGLADPDSAIKAIDSWRKQPPSGEGGLPSVSTRSGGGSSQ</sequence>
<dbReference type="RefSeq" id="WP_229668183.1">
    <property type="nucleotide sequence ID" value="NZ_BMLU01000004.1"/>
</dbReference>
<name>A0A4R6FPW9_9SPHN</name>
<evidence type="ECO:0000256" key="1">
    <source>
        <dbReference type="SAM" id="MobiDB-lite"/>
    </source>
</evidence>
<dbReference type="Pfam" id="PF09476">
    <property type="entry name" value="Pilus_CpaD"/>
    <property type="match status" value="1"/>
</dbReference>
<reference evidence="2 3" key="1">
    <citation type="submission" date="2019-03" db="EMBL/GenBank/DDBJ databases">
        <title>Genomic Encyclopedia of Type Strains, Phase IV (KMG-IV): sequencing the most valuable type-strain genomes for metagenomic binning, comparative biology and taxonomic classification.</title>
        <authorList>
            <person name="Goeker M."/>
        </authorList>
    </citation>
    <scope>NUCLEOTIDE SEQUENCE [LARGE SCALE GENOMIC DNA]</scope>
    <source>
        <strain evidence="2 3">DSM 25059</strain>
    </source>
</reference>
<evidence type="ECO:0000313" key="3">
    <source>
        <dbReference type="Proteomes" id="UP000295493"/>
    </source>
</evidence>
<protein>
    <submittedName>
        <fullName evidence="2">Pilus assembly protein CpaD</fullName>
    </submittedName>
</protein>
<organism evidence="2 3">
    <name type="scientific">Stakelama pacifica</name>
    <dbReference type="NCBI Taxonomy" id="517720"/>
    <lineage>
        <taxon>Bacteria</taxon>
        <taxon>Pseudomonadati</taxon>
        <taxon>Pseudomonadota</taxon>
        <taxon>Alphaproteobacteria</taxon>
        <taxon>Sphingomonadales</taxon>
        <taxon>Sphingomonadaceae</taxon>
        <taxon>Stakelama</taxon>
    </lineage>
</organism>
<feature type="region of interest" description="Disordered" evidence="1">
    <location>
        <begin position="170"/>
        <end position="213"/>
    </location>
</feature>
<dbReference type="EMBL" id="SNWD01000004">
    <property type="protein sequence ID" value="TDN83731.1"/>
    <property type="molecule type" value="Genomic_DNA"/>
</dbReference>
<comment type="caution">
    <text evidence="2">The sequence shown here is derived from an EMBL/GenBank/DDBJ whole genome shotgun (WGS) entry which is preliminary data.</text>
</comment>
<dbReference type="Proteomes" id="UP000295493">
    <property type="component" value="Unassembled WGS sequence"/>
</dbReference>
<keyword evidence="3" id="KW-1185">Reference proteome</keyword>
<proteinExistence type="predicted"/>
<dbReference type="InterPro" id="IPR019027">
    <property type="entry name" value="Pilus_biogenesis_CpaD-related"/>
</dbReference>
<dbReference type="AlphaFoldDB" id="A0A4R6FPW9"/>
<evidence type="ECO:0000313" key="2">
    <source>
        <dbReference type="EMBL" id="TDN83731.1"/>
    </source>
</evidence>